<dbReference type="Pfam" id="PF00450">
    <property type="entry name" value="Peptidase_S10"/>
    <property type="match status" value="2"/>
</dbReference>
<comment type="caution">
    <text evidence="3">The sequence shown here is derived from an EMBL/GenBank/DDBJ whole genome shotgun (WGS) entry which is preliminary data.</text>
</comment>
<keyword evidence="4" id="KW-1185">Reference proteome</keyword>
<feature type="signal peptide" evidence="2">
    <location>
        <begin position="1"/>
        <end position="32"/>
    </location>
</feature>
<reference evidence="3 4" key="1">
    <citation type="submission" date="2024-03" db="EMBL/GenBank/DDBJ databases">
        <title>Aureococcus anophagefferens CCMP1851 and Kratosvirus quantuckense: Draft genome of a second virus-susceptible host strain in the model system.</title>
        <authorList>
            <person name="Chase E."/>
            <person name="Truchon A.R."/>
            <person name="Schepens W."/>
            <person name="Wilhelm S.W."/>
        </authorList>
    </citation>
    <scope>NUCLEOTIDE SEQUENCE [LARGE SCALE GENOMIC DNA]</scope>
    <source>
        <strain evidence="3 4">CCMP1851</strain>
    </source>
</reference>
<organism evidence="3 4">
    <name type="scientific">Aureococcus anophagefferens</name>
    <name type="common">Harmful bloom alga</name>
    <dbReference type="NCBI Taxonomy" id="44056"/>
    <lineage>
        <taxon>Eukaryota</taxon>
        <taxon>Sar</taxon>
        <taxon>Stramenopiles</taxon>
        <taxon>Ochrophyta</taxon>
        <taxon>Pelagophyceae</taxon>
        <taxon>Pelagomonadales</taxon>
        <taxon>Pelagomonadaceae</taxon>
        <taxon>Aureococcus</taxon>
    </lineage>
</organism>
<proteinExistence type="inferred from homology"/>
<accession>A0ABR1G7R4</accession>
<keyword evidence="2" id="KW-0378">Hydrolase</keyword>
<dbReference type="PRINTS" id="PR00724">
    <property type="entry name" value="CRBOXYPTASEC"/>
</dbReference>
<evidence type="ECO:0000256" key="1">
    <source>
        <dbReference type="ARBA" id="ARBA00009431"/>
    </source>
</evidence>
<dbReference type="InterPro" id="IPR001563">
    <property type="entry name" value="Peptidase_S10"/>
</dbReference>
<protein>
    <recommendedName>
        <fullName evidence="2">Carboxypeptidase</fullName>
        <ecNumber evidence="2">3.4.16.-</ecNumber>
    </recommendedName>
</protein>
<keyword evidence="2 3" id="KW-0121">Carboxypeptidase</keyword>
<keyword evidence="2" id="KW-0732">Signal</keyword>
<name>A0ABR1G7R4_AURAN</name>
<dbReference type="Proteomes" id="UP001363151">
    <property type="component" value="Unassembled WGS sequence"/>
</dbReference>
<dbReference type="PANTHER" id="PTHR11802">
    <property type="entry name" value="SERINE PROTEASE FAMILY S10 SERINE CARBOXYPEPTIDASE"/>
    <property type="match status" value="1"/>
</dbReference>
<dbReference type="PANTHER" id="PTHR11802:SF201">
    <property type="entry name" value="CARBOXYPEPTIDASE"/>
    <property type="match status" value="1"/>
</dbReference>
<sequence length="549" mass="57659">MATTAARAGVGVGARRWLALALALTATGAVDTKRKKSSPSCLVGFVETDAASGSHLFYYLVESADEPASDPLVWWFNGGPGASSFAGLFSENGPLLLNDAGVLVDNPYAWNARANVLYVEFAPGVGYSYCAASANGTATCAQSSGLCSPCPADDSSVASQNVKFLAGFLDLFPALKGRPLFLTGESYAGVYGPLLARAILDAFDDATVANLHGAWFTDPCIDNKEQFGWLDIGPSFLFSAGLIDARLYETLTSDACTLSFTALGDRVRNTTQRACRVAWRVYDVAFAGIGDAVQPAPIPGLPMYVDPLNALGPSGGPDLEAFVGSLRGHIGAGQSPNAVYHLELDNNGYAGYTSQYAACNAAPAGPHANESMIDVYRELAASAKPSAKNFARVLISSGDVDTVVGLKGTERAVRAIGFNASARLPWFYNASATDDATVLNKPAAWGSLLKAVAVGPQVGGYHTSYASGSDVAFDFLTFKDSGHMVPAYAPQRALHVLTKLLRGKPITPTLPLGWEDADDAAFYSREGRFTGIFANWVAEATSAAFVDDV</sequence>
<comment type="similarity">
    <text evidence="1 2">Belongs to the peptidase S10 family.</text>
</comment>
<evidence type="ECO:0000313" key="4">
    <source>
        <dbReference type="Proteomes" id="UP001363151"/>
    </source>
</evidence>
<feature type="chain" id="PRO_5044983008" description="Carboxypeptidase" evidence="2">
    <location>
        <begin position="33"/>
        <end position="549"/>
    </location>
</feature>
<dbReference type="EMBL" id="JBBJCI010000081">
    <property type="protein sequence ID" value="KAK7249220.1"/>
    <property type="molecule type" value="Genomic_DNA"/>
</dbReference>
<dbReference type="EC" id="3.4.16.-" evidence="2"/>
<dbReference type="InterPro" id="IPR018202">
    <property type="entry name" value="Ser_caboxypep_ser_AS"/>
</dbReference>
<dbReference type="Gene3D" id="3.40.50.1820">
    <property type="entry name" value="alpha/beta hydrolase"/>
    <property type="match status" value="1"/>
</dbReference>
<dbReference type="PROSITE" id="PS00131">
    <property type="entry name" value="CARBOXYPEPT_SER_SER"/>
    <property type="match status" value="1"/>
</dbReference>
<evidence type="ECO:0000313" key="3">
    <source>
        <dbReference type="EMBL" id="KAK7249220.1"/>
    </source>
</evidence>
<dbReference type="GO" id="GO:0004180">
    <property type="term" value="F:carboxypeptidase activity"/>
    <property type="evidence" value="ECO:0007669"/>
    <property type="project" value="UniProtKB-KW"/>
</dbReference>
<keyword evidence="2" id="KW-0645">Protease</keyword>
<dbReference type="SUPFAM" id="SSF53474">
    <property type="entry name" value="alpha/beta-Hydrolases"/>
    <property type="match status" value="1"/>
</dbReference>
<gene>
    <name evidence="3" type="ORF">SO694_00046161</name>
</gene>
<evidence type="ECO:0000256" key="2">
    <source>
        <dbReference type="RuleBase" id="RU361156"/>
    </source>
</evidence>
<dbReference type="InterPro" id="IPR029058">
    <property type="entry name" value="AB_hydrolase_fold"/>
</dbReference>